<name>A0A835Y0W9_9CHLO</name>
<feature type="region of interest" description="Disordered" evidence="1">
    <location>
        <begin position="501"/>
        <end position="520"/>
    </location>
</feature>
<dbReference type="AlphaFoldDB" id="A0A835Y0W9"/>
<evidence type="ECO:0000313" key="4">
    <source>
        <dbReference type="Proteomes" id="UP000612055"/>
    </source>
</evidence>
<gene>
    <name evidence="3" type="ORF">HYH03_011141</name>
</gene>
<organism evidence="3 4">
    <name type="scientific">Edaphochlamys debaryana</name>
    <dbReference type="NCBI Taxonomy" id="47281"/>
    <lineage>
        <taxon>Eukaryota</taxon>
        <taxon>Viridiplantae</taxon>
        <taxon>Chlorophyta</taxon>
        <taxon>core chlorophytes</taxon>
        <taxon>Chlorophyceae</taxon>
        <taxon>CS clade</taxon>
        <taxon>Chlamydomonadales</taxon>
        <taxon>Chlamydomonadales incertae sedis</taxon>
        <taxon>Edaphochlamys</taxon>
    </lineage>
</organism>
<keyword evidence="2" id="KW-0732">Signal</keyword>
<evidence type="ECO:0000256" key="2">
    <source>
        <dbReference type="SAM" id="SignalP"/>
    </source>
</evidence>
<dbReference type="EMBL" id="JAEHOE010000061">
    <property type="protein sequence ID" value="KAG2490520.1"/>
    <property type="molecule type" value="Genomic_DNA"/>
</dbReference>
<proteinExistence type="predicted"/>
<evidence type="ECO:0000256" key="1">
    <source>
        <dbReference type="SAM" id="MobiDB-lite"/>
    </source>
</evidence>
<comment type="caution">
    <text evidence="3">The sequence shown here is derived from an EMBL/GenBank/DDBJ whole genome shotgun (WGS) entry which is preliminary data.</text>
</comment>
<sequence length="723" mass="78140">MKTIIAVVLAAAAIAVVGAQSNCYTQCIQFTLTTPVAPPNITNNCDPALATNQTNYFRRVFFPDLAAAMGVSVIGLGDRDKAARRWGLAECSWTPVGLGGDLPFVYETEMLFCGTLTVNGLGPAIAKALKLWRGRISLKAHASDITGYSFVDGNGKRLCVSAMIEAFDMAEEGGNPDCFGGMESVCTNYWSPPPSPNPPPRISPPQVRAPPPQPTVCTSQITSTYASTFTMCTNYTGDLSQALGGPAVPRALSYRTWQGKISLDQHARMLTGQGSSKESECPYATLLVYGYGSGSNRDPDHPDDDDMIIFSSWVEYCGPVNPRFASMLAESLASRASWDGLKDIDDLGNAMTGFGHTPQAVWGLFKDVFVPDFQESVSTKLDKLKRDLPKVIDPDQWSVTQCESRSEPDPNYPDDEDLMMYSTTVKYCGPLSTRFASMLVQSFDSRTSWDGYKDIDHIAAAMTGFANSPTDDCVDWRVSVSSASTDSASCRASTGYTCKAPPTPSLPKPPSPPSPPPSPPYVIKPSICRRVCFKFGAQQDNRQSTYFNPADGSVDCSPALQNMKWTFGYSVQRALQAEVDAQEYEQNVVDAFVSDFANFKVERCRGGTSADGKYSHVLMAVCGGLSVRDEDEALSKVLAYTQATSGIWAGNVLSSTGFTGGGTPTCSDLSFEAMFYDARLGTDEDQCGPLLTNWYTNSCPTDSSFLRLDDAWDIMGAPPDGVS</sequence>
<reference evidence="3" key="1">
    <citation type="journal article" date="2020" name="bioRxiv">
        <title>Comparative genomics of Chlamydomonas.</title>
        <authorList>
            <person name="Craig R.J."/>
            <person name="Hasan A.R."/>
            <person name="Ness R.W."/>
            <person name="Keightley P.D."/>
        </authorList>
    </citation>
    <scope>NUCLEOTIDE SEQUENCE</scope>
    <source>
        <strain evidence="3">CCAP 11/70</strain>
    </source>
</reference>
<feature type="region of interest" description="Disordered" evidence="1">
    <location>
        <begin position="190"/>
        <end position="215"/>
    </location>
</feature>
<feature type="signal peptide" evidence="2">
    <location>
        <begin position="1"/>
        <end position="19"/>
    </location>
</feature>
<protein>
    <submittedName>
        <fullName evidence="3">Uncharacterized protein</fullName>
    </submittedName>
</protein>
<accession>A0A835Y0W9</accession>
<feature type="compositionally biased region" description="Pro residues" evidence="1">
    <location>
        <begin position="191"/>
        <end position="214"/>
    </location>
</feature>
<evidence type="ECO:0000313" key="3">
    <source>
        <dbReference type="EMBL" id="KAG2490520.1"/>
    </source>
</evidence>
<keyword evidence="4" id="KW-1185">Reference proteome</keyword>
<dbReference type="Proteomes" id="UP000612055">
    <property type="component" value="Unassembled WGS sequence"/>
</dbReference>
<feature type="chain" id="PRO_5032340259" evidence="2">
    <location>
        <begin position="20"/>
        <end position="723"/>
    </location>
</feature>